<dbReference type="RefSeq" id="XP_001793339.1">
    <property type="nucleotide sequence ID" value="XM_001793287.1"/>
</dbReference>
<proteinExistence type="predicted"/>
<evidence type="ECO:0000313" key="2">
    <source>
        <dbReference type="Proteomes" id="UP000001055"/>
    </source>
</evidence>
<dbReference type="Proteomes" id="UP000001055">
    <property type="component" value="Unassembled WGS sequence"/>
</dbReference>
<gene>
    <name evidence="1" type="ORF">SNOG_02742</name>
</gene>
<dbReference type="KEGG" id="pno:SNOG_02742"/>
<dbReference type="AlphaFoldDB" id="Q0UZS2"/>
<name>Q0UZS2_PHANO</name>
<dbReference type="InParanoid" id="Q0UZS2"/>
<protein>
    <submittedName>
        <fullName evidence="1">Uncharacterized protein</fullName>
    </submittedName>
</protein>
<accession>Q0UZS2</accession>
<evidence type="ECO:0000313" key="1">
    <source>
        <dbReference type="EMBL" id="EAT89473.1"/>
    </source>
</evidence>
<dbReference type="GeneID" id="5970196"/>
<sequence>MAVAHRSFGNCPTVETSAPVKTADSASVLSTWKCSLQSGRSSEQLHHSPCSQVRVEMALAINAASVRHGPRVPCRMKSRLLYCKGKYYGAPDLAIRPTPDYEL</sequence>
<organism evidence="1 2">
    <name type="scientific">Phaeosphaeria nodorum (strain SN15 / ATCC MYA-4574 / FGSC 10173)</name>
    <name type="common">Glume blotch fungus</name>
    <name type="synonym">Parastagonospora nodorum</name>
    <dbReference type="NCBI Taxonomy" id="321614"/>
    <lineage>
        <taxon>Eukaryota</taxon>
        <taxon>Fungi</taxon>
        <taxon>Dikarya</taxon>
        <taxon>Ascomycota</taxon>
        <taxon>Pezizomycotina</taxon>
        <taxon>Dothideomycetes</taxon>
        <taxon>Pleosporomycetidae</taxon>
        <taxon>Pleosporales</taxon>
        <taxon>Pleosporineae</taxon>
        <taxon>Phaeosphaeriaceae</taxon>
        <taxon>Parastagonospora</taxon>
    </lineage>
</organism>
<reference evidence="2" key="1">
    <citation type="journal article" date="2007" name="Plant Cell">
        <title>Dothideomycete-plant interactions illuminated by genome sequencing and EST analysis of the wheat pathogen Stagonospora nodorum.</title>
        <authorList>
            <person name="Hane J.K."/>
            <person name="Lowe R.G."/>
            <person name="Solomon P.S."/>
            <person name="Tan K.C."/>
            <person name="Schoch C.L."/>
            <person name="Spatafora J.W."/>
            <person name="Crous P.W."/>
            <person name="Kodira C."/>
            <person name="Birren B.W."/>
            <person name="Galagan J.E."/>
            <person name="Torriani S.F."/>
            <person name="McDonald B.A."/>
            <person name="Oliver R.P."/>
        </authorList>
    </citation>
    <scope>NUCLEOTIDE SEQUENCE [LARGE SCALE GENOMIC DNA]</scope>
    <source>
        <strain evidence="2">SN15 / ATCC MYA-4574 / FGSC 10173</strain>
    </source>
</reference>
<dbReference type="EMBL" id="CH445328">
    <property type="protein sequence ID" value="EAT89473.1"/>
    <property type="molecule type" value="Genomic_DNA"/>
</dbReference>